<dbReference type="SUPFAM" id="SSF109709">
    <property type="entry name" value="KorB DNA-binding domain-like"/>
    <property type="match status" value="1"/>
</dbReference>
<evidence type="ECO:0000313" key="4">
    <source>
        <dbReference type="Proteomes" id="UP001203512"/>
    </source>
</evidence>
<dbReference type="PANTHER" id="PTHR33375">
    <property type="entry name" value="CHROMOSOME-PARTITIONING PROTEIN PARB-RELATED"/>
    <property type="match status" value="1"/>
</dbReference>
<comment type="similarity">
    <text evidence="1">Belongs to the ParB family.</text>
</comment>
<dbReference type="NCBIfam" id="TIGR00180">
    <property type="entry name" value="parB_part"/>
    <property type="match status" value="1"/>
</dbReference>
<reference evidence="3 4" key="1">
    <citation type="submission" date="2022-04" db="EMBL/GenBank/DDBJ databases">
        <authorList>
            <person name="Huq M.A."/>
        </authorList>
    </citation>
    <scope>NUCLEOTIDE SEQUENCE [LARGE SCALE GENOMIC DNA]</scope>
    <source>
        <strain evidence="3 4">MAH-33</strain>
    </source>
</reference>
<protein>
    <submittedName>
        <fullName evidence="3">ParB/RepB/Spo0J family partition protein</fullName>
    </submittedName>
</protein>
<dbReference type="EMBL" id="JALKHS010000005">
    <property type="protein sequence ID" value="MCK0530563.1"/>
    <property type="molecule type" value="Genomic_DNA"/>
</dbReference>
<name>A0ABT0DTX1_9SPHN</name>
<sequence>MSQAAETPLDNRQQWRKGRMAGLIRDIMATLSRDNGAARPAAELEALSRLDDRLTSFAGDRIDSRAPMLIRPADCVVWDGNPRDQPGLNPDSCRSLIESIAAEGGNRIPVLVRLNPQASEQPYQLLVGSRRRFAIDWLNHNGRPELRLNALVVELSDEEAFRLADIENRERADICELDRARSYQQAVDRFYGGVQSRMAEALGLSNSQLSRLLALAQLPEEVIQAFATKEELKVRYSELLTPLLRRHEQRADLIAEARIIAQEQQARAAGNGSMLASATVLSRLRQAAARRPRESSDMEIMAGGDRIGRARVTKGGVVLDLTIASDADLDLLFAHVREAILAARALA</sequence>
<dbReference type="InterPro" id="IPR003115">
    <property type="entry name" value="ParB_N"/>
</dbReference>
<proteinExistence type="inferred from homology"/>
<dbReference type="Gene3D" id="1.10.10.2830">
    <property type="match status" value="1"/>
</dbReference>
<dbReference type="InterPro" id="IPR050336">
    <property type="entry name" value="Chromosome_partition/occlusion"/>
</dbReference>
<dbReference type="Pfam" id="PF18090">
    <property type="entry name" value="SoPB_HTH"/>
    <property type="match status" value="1"/>
</dbReference>
<dbReference type="RefSeq" id="WP_247230170.1">
    <property type="nucleotide sequence ID" value="NZ_JALKHS010000005.1"/>
</dbReference>
<dbReference type="InterPro" id="IPR036086">
    <property type="entry name" value="ParB/Sulfiredoxin_sf"/>
</dbReference>
<dbReference type="SMART" id="SM00470">
    <property type="entry name" value="ParB"/>
    <property type="match status" value="1"/>
</dbReference>
<dbReference type="InterPro" id="IPR040873">
    <property type="entry name" value="SoPB_HTH"/>
</dbReference>
<evidence type="ECO:0000259" key="2">
    <source>
        <dbReference type="SMART" id="SM00470"/>
    </source>
</evidence>
<comment type="caution">
    <text evidence="3">The sequence shown here is derived from an EMBL/GenBank/DDBJ whole genome shotgun (WGS) entry which is preliminary data.</text>
</comment>
<dbReference type="SUPFAM" id="SSF110849">
    <property type="entry name" value="ParB/Sulfiredoxin"/>
    <property type="match status" value="1"/>
</dbReference>
<keyword evidence="4" id="KW-1185">Reference proteome</keyword>
<dbReference type="Proteomes" id="UP001203512">
    <property type="component" value="Unassembled WGS sequence"/>
</dbReference>
<evidence type="ECO:0000256" key="1">
    <source>
        <dbReference type="ARBA" id="ARBA00006295"/>
    </source>
</evidence>
<gene>
    <name evidence="3" type="ORF">MU848_03070</name>
</gene>
<dbReference type="InterPro" id="IPR004437">
    <property type="entry name" value="ParB/RepB/Spo0J"/>
</dbReference>
<accession>A0ABT0DTX1</accession>
<dbReference type="PANTHER" id="PTHR33375:SF1">
    <property type="entry name" value="CHROMOSOME-PARTITIONING PROTEIN PARB-RELATED"/>
    <property type="match status" value="1"/>
</dbReference>
<dbReference type="CDD" id="cd16405">
    <property type="entry name" value="RepB_like_N"/>
    <property type="match status" value="1"/>
</dbReference>
<evidence type="ECO:0000313" key="3">
    <source>
        <dbReference type="EMBL" id="MCK0530563.1"/>
    </source>
</evidence>
<dbReference type="InterPro" id="IPR037972">
    <property type="entry name" value="RepB_N"/>
</dbReference>
<organism evidence="3 4">
    <name type="scientific">Sphingobium agri</name>
    <dbReference type="NCBI Taxonomy" id="2933566"/>
    <lineage>
        <taxon>Bacteria</taxon>
        <taxon>Pseudomonadati</taxon>
        <taxon>Pseudomonadota</taxon>
        <taxon>Alphaproteobacteria</taxon>
        <taxon>Sphingomonadales</taxon>
        <taxon>Sphingomonadaceae</taxon>
        <taxon>Sphingobium</taxon>
    </lineage>
</organism>
<feature type="domain" description="ParB-like N-terminal" evidence="2">
    <location>
        <begin position="68"/>
        <end position="169"/>
    </location>
</feature>